<dbReference type="RefSeq" id="WP_046231586.1">
    <property type="nucleotide sequence ID" value="NZ_FONN01000005.1"/>
</dbReference>
<dbReference type="Gene3D" id="3.20.80.10">
    <property type="entry name" value="Regulatory factor, effector binding domain"/>
    <property type="match status" value="1"/>
</dbReference>
<dbReference type="Pfam" id="PF14526">
    <property type="entry name" value="Cass2"/>
    <property type="match status" value="1"/>
</dbReference>
<dbReference type="AlphaFoldDB" id="A0A1I2CGN3"/>
<organism evidence="2 3">
    <name type="scientific">Paenibacillus algorifonticola</name>
    <dbReference type="NCBI Taxonomy" id="684063"/>
    <lineage>
        <taxon>Bacteria</taxon>
        <taxon>Bacillati</taxon>
        <taxon>Bacillota</taxon>
        <taxon>Bacilli</taxon>
        <taxon>Bacillales</taxon>
        <taxon>Paenibacillaceae</taxon>
        <taxon>Paenibacillus</taxon>
    </lineage>
</organism>
<dbReference type="Proteomes" id="UP000183410">
    <property type="component" value="Unassembled WGS sequence"/>
</dbReference>
<dbReference type="PANTHER" id="PTHR36444:SF2">
    <property type="entry name" value="TRANSCRIPTIONAL REGULATOR PROTEIN YOBU-RELATED"/>
    <property type="match status" value="1"/>
</dbReference>
<keyword evidence="2" id="KW-0238">DNA-binding</keyword>
<keyword evidence="3" id="KW-1185">Reference proteome</keyword>
<evidence type="ECO:0000313" key="3">
    <source>
        <dbReference type="Proteomes" id="UP000183410"/>
    </source>
</evidence>
<dbReference type="EMBL" id="FONN01000005">
    <property type="protein sequence ID" value="SFE67285.1"/>
    <property type="molecule type" value="Genomic_DNA"/>
</dbReference>
<dbReference type="GO" id="GO:0003677">
    <property type="term" value="F:DNA binding"/>
    <property type="evidence" value="ECO:0007669"/>
    <property type="project" value="UniProtKB-KW"/>
</dbReference>
<dbReference type="SMART" id="SM00871">
    <property type="entry name" value="AraC_E_bind"/>
    <property type="match status" value="1"/>
</dbReference>
<sequence>MEQKREAEVVALPLFHVVGYKVEASVQEFESGLGKKTYLSLIERKAEIQHRKNDHILLIQIYPMAADFNPQTDRFTNIVCCEVSELGNVPLHMASHTVAESKYAAYTHIGPESELSQSYNYLYGEWMEETGHVPQHYDFEVWDERYKPESTENEIDIFVALKG</sequence>
<protein>
    <submittedName>
        <fullName evidence="2">Predicted transcriptional regulator YdeE, contains AraC-type DNA-binding domain</fullName>
    </submittedName>
</protein>
<name>A0A1I2CGN3_9BACL</name>
<dbReference type="PANTHER" id="PTHR36444">
    <property type="entry name" value="TRANSCRIPTIONAL REGULATOR PROTEIN YOBU-RELATED"/>
    <property type="match status" value="1"/>
</dbReference>
<reference evidence="3" key="1">
    <citation type="submission" date="2016-10" db="EMBL/GenBank/DDBJ databases">
        <authorList>
            <person name="Varghese N."/>
            <person name="Submissions S."/>
        </authorList>
    </citation>
    <scope>NUCLEOTIDE SEQUENCE [LARGE SCALE GENOMIC DNA]</scope>
    <source>
        <strain evidence="3">CGMCC 1.10223</strain>
    </source>
</reference>
<dbReference type="InterPro" id="IPR011256">
    <property type="entry name" value="Reg_factor_effector_dom_sf"/>
</dbReference>
<feature type="domain" description="AraC effector-binding" evidence="1">
    <location>
        <begin position="5"/>
        <end position="162"/>
    </location>
</feature>
<dbReference type="InterPro" id="IPR010499">
    <property type="entry name" value="AraC_E-bd"/>
</dbReference>
<evidence type="ECO:0000259" key="1">
    <source>
        <dbReference type="SMART" id="SM00871"/>
    </source>
</evidence>
<proteinExistence type="predicted"/>
<dbReference type="SUPFAM" id="SSF55136">
    <property type="entry name" value="Probable bacterial effector-binding domain"/>
    <property type="match status" value="1"/>
</dbReference>
<dbReference type="InterPro" id="IPR053182">
    <property type="entry name" value="YobU-like_regulator"/>
</dbReference>
<evidence type="ECO:0000313" key="2">
    <source>
        <dbReference type="EMBL" id="SFE67285.1"/>
    </source>
</evidence>
<dbReference type="InterPro" id="IPR029441">
    <property type="entry name" value="Cass2"/>
</dbReference>
<accession>A0A1I2CGN3</accession>
<gene>
    <name evidence="2" type="ORF">SAMN04487969_10556</name>
</gene>
<dbReference type="OrthoDB" id="2449587at2"/>